<dbReference type="OrthoDB" id="6270329at2759"/>
<keyword evidence="6" id="KW-1185">Reference proteome</keyword>
<dbReference type="PANTHER" id="PTHR45632">
    <property type="entry name" value="LD33804P"/>
    <property type="match status" value="1"/>
</dbReference>
<keyword evidence="5" id="KW-0436">Ligase</keyword>
<dbReference type="InterPro" id="IPR006652">
    <property type="entry name" value="Kelch_1"/>
</dbReference>
<sequence length="498" mass="55610">MASRYPLGGIDESRFETPVSDELKCCICCKVLNNPKGCPNKHFFCHNCIIRHLQNVDFCPVCRETLTPDTLQDPPSALTRSLSQLRIHCDYPRRGRGLRCKVVVSLGDLQTHVDAECEFNPAAPTYKRPLVRPRPPVLCSPRLTLFSSTKPEDVVSWHSLDAEPLLKHDQVAPEAPGKPSQAPSRLMEKHDFIVLGGRGQDWQSLKSVERFIFREGRWIELPPMNTPRSFAASVLVGNQIVVSGGDIGDTITDSIEILNLDETPLQWITSQAKLPFPLSAHQTVAYQGKLIVIGGYNHRHRNISTTISEVLLTPPYSTDMLWFLPQRRAWHGAELVNDKIFIFGGGSTPITPRDDVFVYDPRANRCSAMPALPYPVQGMATVRWGNKVLLLGGMNEREEELDDVISYDTESGETTRLPAMKQKRGGCCAVNTPTVDTSSTCSSDTSTDTLVALASLRNLNTVERYDFHSHAWQDMPPTREAREFCTAVVSPVNFELEQ</sequence>
<keyword evidence="2" id="KW-0677">Repeat</keyword>
<dbReference type="Gene3D" id="3.30.40.10">
    <property type="entry name" value="Zinc/RING finger domain, C3HC4 (zinc finger)"/>
    <property type="match status" value="1"/>
</dbReference>
<evidence type="ECO:0000256" key="3">
    <source>
        <dbReference type="ARBA" id="ARBA00022771"/>
    </source>
</evidence>
<keyword evidence="3" id="KW-0863">Zinc-finger</keyword>
<dbReference type="Gene3D" id="2.120.10.80">
    <property type="entry name" value="Kelch-type beta propeller"/>
    <property type="match status" value="2"/>
</dbReference>
<evidence type="ECO:0000313" key="6">
    <source>
        <dbReference type="Proteomes" id="UP001152795"/>
    </source>
</evidence>
<dbReference type="InterPro" id="IPR001841">
    <property type="entry name" value="Znf_RING"/>
</dbReference>
<dbReference type="PROSITE" id="PS50089">
    <property type="entry name" value="ZF_RING_2"/>
    <property type="match status" value="1"/>
</dbReference>
<evidence type="ECO:0000313" key="5">
    <source>
        <dbReference type="EMBL" id="CAB4029054.1"/>
    </source>
</evidence>
<dbReference type="AlphaFoldDB" id="A0A6S7JG11"/>
<dbReference type="Pfam" id="PF01344">
    <property type="entry name" value="Kelch_1"/>
    <property type="match status" value="3"/>
</dbReference>
<comment type="caution">
    <text evidence="5">The sequence shown here is derived from an EMBL/GenBank/DDBJ whole genome shotgun (WGS) entry which is preliminary data.</text>
</comment>
<reference evidence="5" key="1">
    <citation type="submission" date="2020-04" db="EMBL/GenBank/DDBJ databases">
        <authorList>
            <person name="Alioto T."/>
            <person name="Alioto T."/>
            <person name="Gomez Garrido J."/>
        </authorList>
    </citation>
    <scope>NUCLEOTIDE SEQUENCE</scope>
    <source>
        <strain evidence="5">A484AB</strain>
    </source>
</reference>
<evidence type="ECO:0000256" key="4">
    <source>
        <dbReference type="ARBA" id="ARBA00022833"/>
    </source>
</evidence>
<keyword evidence="3" id="KW-0479">Metal-binding</keyword>
<dbReference type="PANTHER" id="PTHR45632:SF3">
    <property type="entry name" value="KELCH-LIKE PROTEIN 32"/>
    <property type="match status" value="1"/>
</dbReference>
<dbReference type="InterPro" id="IPR013083">
    <property type="entry name" value="Znf_RING/FYVE/PHD"/>
</dbReference>
<dbReference type="EMBL" id="CACRXK020015911">
    <property type="protein sequence ID" value="CAB4029054.1"/>
    <property type="molecule type" value="Genomic_DNA"/>
</dbReference>
<dbReference type="InterPro" id="IPR011043">
    <property type="entry name" value="Gal_Oxase/kelch_b-propeller"/>
</dbReference>
<dbReference type="SMART" id="SM00612">
    <property type="entry name" value="Kelch"/>
    <property type="match status" value="4"/>
</dbReference>
<keyword evidence="4" id="KW-0862">Zinc</keyword>
<gene>
    <name evidence="5" type="ORF">PACLA_8A074866</name>
</gene>
<dbReference type="SUPFAM" id="SSF50965">
    <property type="entry name" value="Galactose oxidase, central domain"/>
    <property type="match status" value="1"/>
</dbReference>
<dbReference type="InterPro" id="IPR015915">
    <property type="entry name" value="Kelch-typ_b-propeller"/>
</dbReference>
<proteinExistence type="predicted"/>
<dbReference type="GO" id="GO:0008270">
    <property type="term" value="F:zinc ion binding"/>
    <property type="evidence" value="ECO:0007669"/>
    <property type="project" value="UniProtKB-KW"/>
</dbReference>
<name>A0A6S7JG11_PARCT</name>
<protein>
    <submittedName>
        <fullName evidence="5">E3 ubiquitin- ligase NRDP1</fullName>
    </submittedName>
</protein>
<dbReference type="Proteomes" id="UP001152795">
    <property type="component" value="Unassembled WGS sequence"/>
</dbReference>
<evidence type="ECO:0000256" key="2">
    <source>
        <dbReference type="ARBA" id="ARBA00022737"/>
    </source>
</evidence>
<accession>A0A6S7JG11</accession>
<organism evidence="5 6">
    <name type="scientific">Paramuricea clavata</name>
    <name type="common">Red gorgonian</name>
    <name type="synonym">Violescent sea-whip</name>
    <dbReference type="NCBI Taxonomy" id="317549"/>
    <lineage>
        <taxon>Eukaryota</taxon>
        <taxon>Metazoa</taxon>
        <taxon>Cnidaria</taxon>
        <taxon>Anthozoa</taxon>
        <taxon>Octocorallia</taxon>
        <taxon>Malacalcyonacea</taxon>
        <taxon>Plexauridae</taxon>
        <taxon>Paramuricea</taxon>
    </lineage>
</organism>
<evidence type="ECO:0000256" key="1">
    <source>
        <dbReference type="ARBA" id="ARBA00022441"/>
    </source>
</evidence>
<dbReference type="GO" id="GO:0016874">
    <property type="term" value="F:ligase activity"/>
    <property type="evidence" value="ECO:0007669"/>
    <property type="project" value="UniProtKB-KW"/>
</dbReference>
<dbReference type="SUPFAM" id="SSF57850">
    <property type="entry name" value="RING/U-box"/>
    <property type="match status" value="1"/>
</dbReference>
<keyword evidence="1" id="KW-0880">Kelch repeat</keyword>